<reference evidence="5" key="1">
    <citation type="journal article" date="2017" name="Genome Biol.">
        <title>Comparative genomics reveals high biological diversity and specific adaptations in the industrially and medically important fungal genus Aspergillus.</title>
        <authorList>
            <person name="de Vries R.P."/>
            <person name="Riley R."/>
            <person name="Wiebenga A."/>
            <person name="Aguilar-Osorio G."/>
            <person name="Amillis S."/>
            <person name="Uchima C.A."/>
            <person name="Anderluh G."/>
            <person name="Asadollahi M."/>
            <person name="Askin M."/>
            <person name="Barry K."/>
            <person name="Battaglia E."/>
            <person name="Bayram O."/>
            <person name="Benocci T."/>
            <person name="Braus-Stromeyer S.A."/>
            <person name="Caldana C."/>
            <person name="Canovas D."/>
            <person name="Cerqueira G.C."/>
            <person name="Chen F."/>
            <person name="Chen W."/>
            <person name="Choi C."/>
            <person name="Clum A."/>
            <person name="Dos Santos R.A."/>
            <person name="Damasio A.R."/>
            <person name="Diallinas G."/>
            <person name="Emri T."/>
            <person name="Fekete E."/>
            <person name="Flipphi M."/>
            <person name="Freyberg S."/>
            <person name="Gallo A."/>
            <person name="Gournas C."/>
            <person name="Habgood R."/>
            <person name="Hainaut M."/>
            <person name="Harispe M.L."/>
            <person name="Henrissat B."/>
            <person name="Hilden K.S."/>
            <person name="Hope R."/>
            <person name="Hossain A."/>
            <person name="Karabika E."/>
            <person name="Karaffa L."/>
            <person name="Karanyi Z."/>
            <person name="Krasevec N."/>
            <person name="Kuo A."/>
            <person name="Kusch H."/>
            <person name="LaButti K."/>
            <person name="Lagendijk E.L."/>
            <person name="Lapidus A."/>
            <person name="Levasseur A."/>
            <person name="Lindquist E."/>
            <person name="Lipzen A."/>
            <person name="Logrieco A.F."/>
            <person name="MacCabe A."/>
            <person name="Maekelae M.R."/>
            <person name="Malavazi I."/>
            <person name="Melin P."/>
            <person name="Meyer V."/>
            <person name="Mielnichuk N."/>
            <person name="Miskei M."/>
            <person name="Molnar A.P."/>
            <person name="Mule G."/>
            <person name="Ngan C.Y."/>
            <person name="Orejas M."/>
            <person name="Orosz E."/>
            <person name="Ouedraogo J.P."/>
            <person name="Overkamp K.M."/>
            <person name="Park H.-S."/>
            <person name="Perrone G."/>
            <person name="Piumi F."/>
            <person name="Punt P.J."/>
            <person name="Ram A.F."/>
            <person name="Ramon A."/>
            <person name="Rauscher S."/>
            <person name="Record E."/>
            <person name="Riano-Pachon D.M."/>
            <person name="Robert V."/>
            <person name="Roehrig J."/>
            <person name="Ruller R."/>
            <person name="Salamov A."/>
            <person name="Salih N.S."/>
            <person name="Samson R.A."/>
            <person name="Sandor E."/>
            <person name="Sanguinetti M."/>
            <person name="Schuetze T."/>
            <person name="Sepcic K."/>
            <person name="Shelest E."/>
            <person name="Sherlock G."/>
            <person name="Sophianopoulou V."/>
            <person name="Squina F.M."/>
            <person name="Sun H."/>
            <person name="Susca A."/>
            <person name="Todd R.B."/>
            <person name="Tsang A."/>
            <person name="Unkles S.E."/>
            <person name="van de Wiele N."/>
            <person name="van Rossen-Uffink D."/>
            <person name="Oliveira J.V."/>
            <person name="Vesth T.C."/>
            <person name="Visser J."/>
            <person name="Yu J.-H."/>
            <person name="Zhou M."/>
            <person name="Andersen M.R."/>
            <person name="Archer D.B."/>
            <person name="Baker S.E."/>
            <person name="Benoit I."/>
            <person name="Brakhage A.A."/>
            <person name="Braus G.H."/>
            <person name="Fischer R."/>
            <person name="Frisvad J.C."/>
            <person name="Goldman G.H."/>
            <person name="Houbraken J."/>
            <person name="Oakley B."/>
            <person name="Pocsi I."/>
            <person name="Scazzocchio C."/>
            <person name="Seiboth B."/>
            <person name="vanKuyk P.A."/>
            <person name="Wortman J."/>
            <person name="Dyer P.S."/>
            <person name="Grigoriev I.V."/>
        </authorList>
    </citation>
    <scope>NUCLEOTIDE SEQUENCE [LARGE SCALE GENOMIC DNA]</scope>
    <source>
        <strain evidence="5">CBS 134.48</strain>
    </source>
</reference>
<dbReference type="AlphaFoldDB" id="A0A1L9MYP5"/>
<dbReference type="Proteomes" id="UP000184304">
    <property type="component" value="Unassembled WGS sequence"/>
</dbReference>
<accession>A0A1L9MYP5</accession>
<sequence>MVIRGTQLDGVALVVGSGRGIGQQAAFSLAEAGARVIVFADMNTETATASAEESKQYATNPEYQSTHFTVNVTDQDGVQAMVDFVVEKFGRLDYAVNAAGVDNGVHTPFADTDIDNFDRVQTINARGMFLCCRAEAAAMRKQTSRSFTSRTGTRDIGRGAIVNVCSANSFAGLPGKGSYTVSKHACMAVTKMVGLDHSAEGIRCNAVCPIWVRTPLLDVELERNPQVRAEIEAVIPIKRAAESDEVGDTIVYLLSPSASYVNATSLLLDAAGNRTGMIMNMSIMVYYVFEESLCAIEKGSRDVRSNRKYNGVNATRKWLAELD</sequence>
<keyword evidence="2" id="KW-0521">NADP</keyword>
<dbReference type="STRING" id="767770.A0A1L9MYP5"/>
<dbReference type="PRINTS" id="PR00080">
    <property type="entry name" value="SDRFAMILY"/>
</dbReference>
<dbReference type="OMA" id="HACMAVT"/>
<keyword evidence="5" id="KW-1185">Reference proteome</keyword>
<organism evidence="4 5">
    <name type="scientific">Aspergillus tubingensis (strain CBS 134.48)</name>
    <dbReference type="NCBI Taxonomy" id="767770"/>
    <lineage>
        <taxon>Eukaryota</taxon>
        <taxon>Fungi</taxon>
        <taxon>Dikarya</taxon>
        <taxon>Ascomycota</taxon>
        <taxon>Pezizomycotina</taxon>
        <taxon>Eurotiomycetes</taxon>
        <taxon>Eurotiomycetidae</taxon>
        <taxon>Eurotiales</taxon>
        <taxon>Aspergillaceae</taxon>
        <taxon>Aspergillus</taxon>
        <taxon>Aspergillus subgen. Circumdati</taxon>
    </lineage>
</organism>
<evidence type="ECO:0000313" key="5">
    <source>
        <dbReference type="Proteomes" id="UP000184304"/>
    </source>
</evidence>
<dbReference type="Gene3D" id="3.40.50.720">
    <property type="entry name" value="NAD(P)-binding Rossmann-like Domain"/>
    <property type="match status" value="1"/>
</dbReference>
<dbReference type="GO" id="GO:0016491">
    <property type="term" value="F:oxidoreductase activity"/>
    <property type="evidence" value="ECO:0007669"/>
    <property type="project" value="UniProtKB-KW"/>
</dbReference>
<dbReference type="InterPro" id="IPR002347">
    <property type="entry name" value="SDR_fam"/>
</dbReference>
<dbReference type="SUPFAM" id="SSF51735">
    <property type="entry name" value="NAD(P)-binding Rossmann-fold domains"/>
    <property type="match status" value="1"/>
</dbReference>
<gene>
    <name evidence="4" type="ORF">ASPTUDRAFT_67877</name>
</gene>
<comment type="similarity">
    <text evidence="1">Belongs to the short-chain dehydrogenases/reductases (SDR) family.</text>
</comment>
<evidence type="ECO:0000256" key="3">
    <source>
        <dbReference type="ARBA" id="ARBA00023002"/>
    </source>
</evidence>
<proteinExistence type="inferred from homology"/>
<dbReference type="FunFam" id="3.40.50.720:FF:000084">
    <property type="entry name" value="Short-chain dehydrogenase reductase"/>
    <property type="match status" value="1"/>
</dbReference>
<dbReference type="VEuPathDB" id="FungiDB:ASPTUDRAFT_67877"/>
<evidence type="ECO:0000256" key="2">
    <source>
        <dbReference type="ARBA" id="ARBA00022857"/>
    </source>
</evidence>
<protein>
    <recommendedName>
        <fullName evidence="6">Oxidoreductase</fullName>
    </recommendedName>
</protein>
<dbReference type="PANTHER" id="PTHR24321:SF12">
    <property type="entry name" value="SHORT-CHAIN DEHYDROGENASE_REDUCTASE FAMILY, PUTATIVE (AFU_ORTHOLOGUE AFUA_5G14340)-RELATED"/>
    <property type="match status" value="1"/>
</dbReference>
<dbReference type="InterPro" id="IPR036291">
    <property type="entry name" value="NAD(P)-bd_dom_sf"/>
</dbReference>
<dbReference type="PANTHER" id="PTHR24321">
    <property type="entry name" value="DEHYDROGENASES, SHORT CHAIN"/>
    <property type="match status" value="1"/>
</dbReference>
<keyword evidence="3" id="KW-0560">Oxidoreductase</keyword>
<evidence type="ECO:0008006" key="6">
    <source>
        <dbReference type="Google" id="ProtNLM"/>
    </source>
</evidence>
<dbReference type="Pfam" id="PF13561">
    <property type="entry name" value="adh_short_C2"/>
    <property type="match status" value="1"/>
</dbReference>
<dbReference type="EMBL" id="KV878205">
    <property type="protein sequence ID" value="OJI82138.1"/>
    <property type="molecule type" value="Genomic_DNA"/>
</dbReference>
<name>A0A1L9MYP5_ASPTC</name>
<dbReference type="CDD" id="cd05233">
    <property type="entry name" value="SDR_c"/>
    <property type="match status" value="1"/>
</dbReference>
<evidence type="ECO:0000313" key="4">
    <source>
        <dbReference type="EMBL" id="OJI82138.1"/>
    </source>
</evidence>
<dbReference type="PRINTS" id="PR00081">
    <property type="entry name" value="GDHRDH"/>
</dbReference>
<dbReference type="OrthoDB" id="5840532at2759"/>
<evidence type="ECO:0000256" key="1">
    <source>
        <dbReference type="ARBA" id="ARBA00006484"/>
    </source>
</evidence>